<name>A0A9J5ZR17_SOLCO</name>
<comment type="caution">
    <text evidence="1">The sequence shown here is derived from an EMBL/GenBank/DDBJ whole genome shotgun (WGS) entry which is preliminary data.</text>
</comment>
<reference evidence="1 2" key="1">
    <citation type="submission" date="2020-09" db="EMBL/GenBank/DDBJ databases">
        <title>De no assembly of potato wild relative species, Solanum commersonii.</title>
        <authorList>
            <person name="Cho K."/>
        </authorList>
    </citation>
    <scope>NUCLEOTIDE SEQUENCE [LARGE SCALE GENOMIC DNA]</scope>
    <source>
        <strain evidence="1">LZ3.2</strain>
        <tissue evidence="1">Leaf</tissue>
    </source>
</reference>
<accession>A0A9J5ZR17</accession>
<protein>
    <submittedName>
        <fullName evidence="1">Uncharacterized protein</fullName>
    </submittedName>
</protein>
<dbReference type="AlphaFoldDB" id="A0A9J5ZR17"/>
<evidence type="ECO:0000313" key="2">
    <source>
        <dbReference type="Proteomes" id="UP000824120"/>
    </source>
</evidence>
<gene>
    <name evidence="1" type="ORF">H5410_014473</name>
</gene>
<dbReference type="PANTHER" id="PTHR46238">
    <property type="entry name" value="REVERSE TRANSCRIPTASE DOMAIN-CONTAINING PROTEIN"/>
    <property type="match status" value="1"/>
</dbReference>
<evidence type="ECO:0000313" key="1">
    <source>
        <dbReference type="EMBL" id="KAG5614649.1"/>
    </source>
</evidence>
<dbReference type="PANTHER" id="PTHR46238:SF8">
    <property type="entry name" value="ENDONUCLEASE_EXONUCLEASE_PHOSPHATASE DOMAIN-CONTAINING PROTEIN"/>
    <property type="match status" value="1"/>
</dbReference>
<proteinExistence type="predicted"/>
<sequence length="151" mass="17504">MPPVKGKNGSSGTNERSLAINYISLILAIFYLKEMLGFGCGRLTVLQNDFSLVPFFTSYSKQPKELMLANKEYTCSEEGSGDEDAQMNVWMGEVKLRWFEHVNRRNIDAPVRRYERLAIVGFRRGRGRSKKNKREIIRHDMTHHIFSIMKT</sequence>
<keyword evidence="2" id="KW-1185">Reference proteome</keyword>
<dbReference type="EMBL" id="JACXVP010000003">
    <property type="protein sequence ID" value="KAG5614649.1"/>
    <property type="molecule type" value="Genomic_DNA"/>
</dbReference>
<dbReference type="Proteomes" id="UP000824120">
    <property type="component" value="Chromosome 3"/>
</dbReference>
<organism evidence="1 2">
    <name type="scientific">Solanum commersonii</name>
    <name type="common">Commerson's wild potato</name>
    <name type="synonym">Commerson's nightshade</name>
    <dbReference type="NCBI Taxonomy" id="4109"/>
    <lineage>
        <taxon>Eukaryota</taxon>
        <taxon>Viridiplantae</taxon>
        <taxon>Streptophyta</taxon>
        <taxon>Embryophyta</taxon>
        <taxon>Tracheophyta</taxon>
        <taxon>Spermatophyta</taxon>
        <taxon>Magnoliopsida</taxon>
        <taxon>eudicotyledons</taxon>
        <taxon>Gunneridae</taxon>
        <taxon>Pentapetalae</taxon>
        <taxon>asterids</taxon>
        <taxon>lamiids</taxon>
        <taxon>Solanales</taxon>
        <taxon>Solanaceae</taxon>
        <taxon>Solanoideae</taxon>
        <taxon>Solaneae</taxon>
        <taxon>Solanum</taxon>
    </lineage>
</organism>